<dbReference type="KEGG" id="spha:D3Y57_06010"/>
<dbReference type="InterPro" id="IPR029068">
    <property type="entry name" value="Glyas_Bleomycin-R_OHBP_Dase"/>
</dbReference>
<dbReference type="InterPro" id="IPR004360">
    <property type="entry name" value="Glyas_Fos-R_dOase_dom"/>
</dbReference>
<keyword evidence="3" id="KW-1185">Reference proteome</keyword>
<dbReference type="EMBL" id="CP032829">
    <property type="protein sequence ID" value="AYJ87788.1"/>
    <property type="molecule type" value="Genomic_DNA"/>
</dbReference>
<proteinExistence type="predicted"/>
<dbReference type="SUPFAM" id="SSF54593">
    <property type="entry name" value="Glyoxalase/Bleomycin resistance protein/Dihydroxybiphenyl dioxygenase"/>
    <property type="match status" value="1"/>
</dbReference>
<name>A0A494TQP5_SPHPE</name>
<dbReference type="InterPro" id="IPR052164">
    <property type="entry name" value="Anthracycline_SecMetBiosynth"/>
</dbReference>
<dbReference type="PROSITE" id="PS51819">
    <property type="entry name" value="VOC"/>
    <property type="match status" value="1"/>
</dbReference>
<dbReference type="Pfam" id="PF00903">
    <property type="entry name" value="Glyoxalase"/>
    <property type="match status" value="1"/>
</dbReference>
<protein>
    <submittedName>
        <fullName evidence="2">VOC family protein</fullName>
    </submittedName>
</protein>
<dbReference type="Gene3D" id="3.10.180.10">
    <property type="entry name" value="2,3-Dihydroxybiphenyl 1,2-Dioxygenase, domain 1"/>
    <property type="match status" value="1"/>
</dbReference>
<dbReference type="AlphaFoldDB" id="A0A494TQP5"/>
<organism evidence="2 3">
    <name type="scientific">Sphingomonas paeninsulae</name>
    <dbReference type="NCBI Taxonomy" id="2319844"/>
    <lineage>
        <taxon>Bacteria</taxon>
        <taxon>Pseudomonadati</taxon>
        <taxon>Pseudomonadota</taxon>
        <taxon>Alphaproteobacteria</taxon>
        <taxon>Sphingomonadales</taxon>
        <taxon>Sphingomonadaceae</taxon>
        <taxon>Sphingomonas</taxon>
    </lineage>
</organism>
<dbReference type="Proteomes" id="UP000276254">
    <property type="component" value="Chromosome"/>
</dbReference>
<sequence>MGLPNYVELPAADIAAAKTFYADVFGWGLVDYGPSYACTTTGTVDVGLQGDPDEASKAPLPVLPVTDIDAALAAVIKAGGQIVRPIFAFPGGRRFQFLDPNGNELAIMQADD</sequence>
<dbReference type="PANTHER" id="PTHR33993">
    <property type="entry name" value="GLYOXALASE-RELATED"/>
    <property type="match status" value="1"/>
</dbReference>
<reference evidence="2 3" key="1">
    <citation type="submission" date="2018-09" db="EMBL/GenBank/DDBJ databases">
        <title>Sphingomonas peninsula sp. nov., isolated from fildes peninsula, Antarctic soil.</title>
        <authorList>
            <person name="Yingchao G."/>
        </authorList>
    </citation>
    <scope>NUCLEOTIDE SEQUENCE [LARGE SCALE GENOMIC DNA]</scope>
    <source>
        <strain evidence="2 3">YZ-8</strain>
    </source>
</reference>
<accession>A0A494TQP5</accession>
<dbReference type="PANTHER" id="PTHR33993:SF1">
    <property type="entry name" value="GLYOXALASE FAMILY PROTEIN"/>
    <property type="match status" value="1"/>
</dbReference>
<dbReference type="InterPro" id="IPR037523">
    <property type="entry name" value="VOC_core"/>
</dbReference>
<gene>
    <name evidence="2" type="ORF">D3Y57_06010</name>
</gene>
<evidence type="ECO:0000259" key="1">
    <source>
        <dbReference type="PROSITE" id="PS51819"/>
    </source>
</evidence>
<dbReference type="CDD" id="cd07247">
    <property type="entry name" value="SgaA_N_like"/>
    <property type="match status" value="1"/>
</dbReference>
<evidence type="ECO:0000313" key="2">
    <source>
        <dbReference type="EMBL" id="AYJ87788.1"/>
    </source>
</evidence>
<dbReference type="OrthoDB" id="9792323at2"/>
<feature type="domain" description="VOC" evidence="1">
    <location>
        <begin position="3"/>
        <end position="110"/>
    </location>
</feature>
<evidence type="ECO:0000313" key="3">
    <source>
        <dbReference type="Proteomes" id="UP000276254"/>
    </source>
</evidence>